<dbReference type="eggNOG" id="ENOG5033JYS">
    <property type="taxonomic scope" value="Bacteria"/>
</dbReference>
<dbReference type="Proteomes" id="UP000093795">
    <property type="component" value="Unassembled WGS sequence"/>
</dbReference>
<proteinExistence type="predicted"/>
<evidence type="ECO:0000256" key="2">
    <source>
        <dbReference type="ARBA" id="ARBA00022729"/>
    </source>
</evidence>
<keyword evidence="1" id="KW-1003">Cell membrane</keyword>
<dbReference type="InterPro" id="IPR025971">
    <property type="entry name" value="LppP/LprE"/>
</dbReference>
<evidence type="ECO:0000256" key="1">
    <source>
        <dbReference type="ARBA" id="ARBA00022475"/>
    </source>
</evidence>
<dbReference type="RefSeq" id="WP_065123807.1">
    <property type="nucleotide sequence ID" value="NZ_LZKQ01000331.1"/>
</dbReference>
<evidence type="ECO:0000256" key="4">
    <source>
        <dbReference type="ARBA" id="ARBA00023139"/>
    </source>
</evidence>
<accession>A0A1A3BCR2</accession>
<reference evidence="7 8" key="1">
    <citation type="submission" date="2016-06" db="EMBL/GenBank/DDBJ databases">
        <authorList>
            <person name="Kjaerup R.B."/>
            <person name="Dalgaard T.S."/>
            <person name="Juul-Madsen H.R."/>
        </authorList>
    </citation>
    <scope>NUCLEOTIDE SEQUENCE [LARGE SCALE GENOMIC DNA]</scope>
    <source>
        <strain evidence="7 8">1081914.2</strain>
    </source>
</reference>
<evidence type="ECO:0000256" key="3">
    <source>
        <dbReference type="ARBA" id="ARBA00023136"/>
    </source>
</evidence>
<dbReference type="Pfam" id="PF14041">
    <property type="entry name" value="Lipoprotein_21"/>
    <property type="match status" value="1"/>
</dbReference>
<evidence type="ECO:0000313" key="8">
    <source>
        <dbReference type="Proteomes" id="UP000093795"/>
    </source>
</evidence>
<keyword evidence="3" id="KW-0472">Membrane</keyword>
<name>A0A1A3BCR2_MYCAS</name>
<protein>
    <recommendedName>
        <fullName evidence="9">LppP/LprE family lipoprotein</fullName>
    </recommendedName>
</protein>
<comment type="caution">
    <text evidence="7">The sequence shown here is derived from an EMBL/GenBank/DDBJ whole genome shotgun (WGS) entry which is preliminary data.</text>
</comment>
<sequence>MRVVVLSALIAVLCSLSPLAAPAQAEPTTCGVNLTAPEIQAAIKQIPALPGNGAWDTNTHSFDPSSNYNPCATLSTVIITVIGATGSSPDLALLFHKGSFVGVATSKAYPFTSLNKAKTTDEIVALDYKDGREVCTACPGPITTVRYQWQGSQAAMLDPQPAW</sequence>
<gene>
    <name evidence="7" type="ORF">A9X01_07895</name>
</gene>
<keyword evidence="5" id="KW-0449">Lipoprotein</keyword>
<feature type="signal peptide" evidence="6">
    <location>
        <begin position="1"/>
        <end position="20"/>
    </location>
</feature>
<keyword evidence="4" id="KW-0564">Palmitate</keyword>
<feature type="chain" id="PRO_5038331694" description="LppP/LprE family lipoprotein" evidence="6">
    <location>
        <begin position="21"/>
        <end position="163"/>
    </location>
</feature>
<dbReference type="EMBL" id="LZKQ01000331">
    <property type="protein sequence ID" value="OBI72764.1"/>
    <property type="molecule type" value="Genomic_DNA"/>
</dbReference>
<dbReference type="STRING" id="1790.A5645_24170"/>
<evidence type="ECO:0000313" key="7">
    <source>
        <dbReference type="EMBL" id="OBI72764.1"/>
    </source>
</evidence>
<organism evidence="7 8">
    <name type="scientific">Mycobacterium asiaticum</name>
    <dbReference type="NCBI Taxonomy" id="1790"/>
    <lineage>
        <taxon>Bacteria</taxon>
        <taxon>Bacillati</taxon>
        <taxon>Actinomycetota</taxon>
        <taxon>Actinomycetes</taxon>
        <taxon>Mycobacteriales</taxon>
        <taxon>Mycobacteriaceae</taxon>
        <taxon>Mycobacterium</taxon>
    </lineage>
</organism>
<dbReference type="OrthoDB" id="3254867at2"/>
<evidence type="ECO:0008006" key="9">
    <source>
        <dbReference type="Google" id="ProtNLM"/>
    </source>
</evidence>
<evidence type="ECO:0000256" key="6">
    <source>
        <dbReference type="SAM" id="SignalP"/>
    </source>
</evidence>
<keyword evidence="2 6" id="KW-0732">Signal</keyword>
<evidence type="ECO:0000256" key="5">
    <source>
        <dbReference type="ARBA" id="ARBA00023288"/>
    </source>
</evidence>
<dbReference type="AlphaFoldDB" id="A0A1A3BCR2"/>